<protein>
    <submittedName>
        <fullName evidence="7">Related to YER185w, Rta1p</fullName>
    </submittedName>
</protein>
<feature type="transmembrane region" description="Helical" evidence="6">
    <location>
        <begin position="59"/>
        <end position="82"/>
    </location>
</feature>
<feature type="transmembrane region" description="Helical" evidence="6">
    <location>
        <begin position="172"/>
        <end position="196"/>
    </location>
</feature>
<keyword evidence="3 6" id="KW-1133">Transmembrane helix</keyword>
<dbReference type="InterPro" id="IPR007568">
    <property type="entry name" value="RTA1"/>
</dbReference>
<keyword evidence="2 6" id="KW-0812">Transmembrane</keyword>
<feature type="transmembrane region" description="Helical" evidence="6">
    <location>
        <begin position="258"/>
        <end position="280"/>
    </location>
</feature>
<dbReference type="OrthoDB" id="4521223at2759"/>
<sequence length="332" mass="36794">MVLPAGYIPGFVCSLATCDVKKWGFIHYQPSMAGNVLFLIIIDVLGLAQIILGIKYKTGLVCVSMLLGLACESLGYIARILIHYDPFNRAYFLWYLICLTIGPVFMAAAIYLCLGRIVVIYGESISRIRPRTYTVFFMGCDVVSLVVQAVGGGIAASVPLTNQKMIDLGTHILVAGLSLQVASLFAFTVCSLEFLFRVRRHESERNPRHADLYNSSRFKWFLISLGVAAICLFVRTVFRSVELSGGFSGHLANSEVQFMILDGVMVIIACTCLTILHPGIGFGRKWKQAKFPFRGERSAEEELAAAEETTTESPRNEPKVVVGHYYDQPRAR</sequence>
<organism evidence="7 8">
    <name type="scientific">Phialocephala subalpina</name>
    <dbReference type="NCBI Taxonomy" id="576137"/>
    <lineage>
        <taxon>Eukaryota</taxon>
        <taxon>Fungi</taxon>
        <taxon>Dikarya</taxon>
        <taxon>Ascomycota</taxon>
        <taxon>Pezizomycotina</taxon>
        <taxon>Leotiomycetes</taxon>
        <taxon>Helotiales</taxon>
        <taxon>Mollisiaceae</taxon>
        <taxon>Phialocephala</taxon>
        <taxon>Phialocephala fortinii species complex</taxon>
    </lineage>
</organism>
<evidence type="ECO:0000256" key="3">
    <source>
        <dbReference type="ARBA" id="ARBA00022989"/>
    </source>
</evidence>
<feature type="transmembrane region" description="Helical" evidence="6">
    <location>
        <begin position="94"/>
        <end position="114"/>
    </location>
</feature>
<dbReference type="Proteomes" id="UP000184330">
    <property type="component" value="Unassembled WGS sequence"/>
</dbReference>
<dbReference type="STRING" id="576137.A0A1L7X8V0"/>
<feature type="transmembrane region" description="Helical" evidence="6">
    <location>
        <begin position="217"/>
        <end position="238"/>
    </location>
</feature>
<dbReference type="GO" id="GO:0005886">
    <property type="term" value="C:plasma membrane"/>
    <property type="evidence" value="ECO:0007669"/>
    <property type="project" value="TreeGrafter"/>
</dbReference>
<evidence type="ECO:0000256" key="2">
    <source>
        <dbReference type="ARBA" id="ARBA00022692"/>
    </source>
</evidence>
<keyword evidence="8" id="KW-1185">Reference proteome</keyword>
<accession>A0A1L7X8V0</accession>
<evidence type="ECO:0000313" key="8">
    <source>
        <dbReference type="Proteomes" id="UP000184330"/>
    </source>
</evidence>
<feature type="transmembrane region" description="Helical" evidence="6">
    <location>
        <begin position="135"/>
        <end position="160"/>
    </location>
</feature>
<keyword evidence="4 6" id="KW-0472">Membrane</keyword>
<reference evidence="7 8" key="1">
    <citation type="submission" date="2016-03" db="EMBL/GenBank/DDBJ databases">
        <authorList>
            <person name="Ploux O."/>
        </authorList>
    </citation>
    <scope>NUCLEOTIDE SEQUENCE [LARGE SCALE GENOMIC DNA]</scope>
    <source>
        <strain evidence="7 8">UAMH 11012</strain>
    </source>
</reference>
<dbReference type="AlphaFoldDB" id="A0A1L7X8V0"/>
<gene>
    <name evidence="7" type="ORF">PAC_11349</name>
</gene>
<feature type="transmembrane region" description="Helical" evidence="6">
    <location>
        <begin position="32"/>
        <end position="52"/>
    </location>
</feature>
<dbReference type="PANTHER" id="PTHR31465">
    <property type="entry name" value="PROTEIN RTA1-RELATED"/>
    <property type="match status" value="1"/>
</dbReference>
<comment type="subcellular location">
    <subcellularLocation>
        <location evidence="1">Membrane</location>
        <topology evidence="1">Multi-pass membrane protein</topology>
    </subcellularLocation>
</comment>
<feature type="region of interest" description="Disordered" evidence="5">
    <location>
        <begin position="301"/>
        <end position="320"/>
    </location>
</feature>
<proteinExistence type="predicted"/>
<evidence type="ECO:0000256" key="4">
    <source>
        <dbReference type="ARBA" id="ARBA00023136"/>
    </source>
</evidence>
<dbReference type="EMBL" id="FJOG01000018">
    <property type="protein sequence ID" value="CZR61453.1"/>
    <property type="molecule type" value="Genomic_DNA"/>
</dbReference>
<dbReference type="GO" id="GO:0000324">
    <property type="term" value="C:fungal-type vacuole"/>
    <property type="evidence" value="ECO:0007669"/>
    <property type="project" value="TreeGrafter"/>
</dbReference>
<evidence type="ECO:0000256" key="6">
    <source>
        <dbReference type="SAM" id="Phobius"/>
    </source>
</evidence>
<evidence type="ECO:0000256" key="5">
    <source>
        <dbReference type="SAM" id="MobiDB-lite"/>
    </source>
</evidence>
<evidence type="ECO:0000256" key="1">
    <source>
        <dbReference type="ARBA" id="ARBA00004141"/>
    </source>
</evidence>
<name>A0A1L7X8V0_9HELO</name>
<evidence type="ECO:0000313" key="7">
    <source>
        <dbReference type="EMBL" id="CZR61453.1"/>
    </source>
</evidence>
<dbReference type="Pfam" id="PF04479">
    <property type="entry name" value="RTA1"/>
    <property type="match status" value="1"/>
</dbReference>
<dbReference type="PANTHER" id="PTHR31465:SF9">
    <property type="entry name" value="SPHINGOID LONG-CHAIN BASE TRANSPORTER RSB1"/>
    <property type="match status" value="1"/>
</dbReference>